<keyword evidence="2" id="KW-1185">Reference proteome</keyword>
<dbReference type="RefSeq" id="XP_060327024.1">
    <property type="nucleotide sequence ID" value="XM_060477947.1"/>
</dbReference>
<evidence type="ECO:0000313" key="1">
    <source>
        <dbReference type="EMBL" id="KAK0449732.1"/>
    </source>
</evidence>
<comment type="caution">
    <text evidence="1">The sequence shown here is derived from an EMBL/GenBank/DDBJ whole genome shotgun (WGS) entry which is preliminary data.</text>
</comment>
<dbReference type="GeneID" id="85361495"/>
<gene>
    <name evidence="1" type="ORF">EV420DRAFT_1646725</name>
</gene>
<dbReference type="Gene3D" id="3.80.10.10">
    <property type="entry name" value="Ribonuclease Inhibitor"/>
    <property type="match status" value="1"/>
</dbReference>
<dbReference type="Proteomes" id="UP001175211">
    <property type="component" value="Unassembled WGS sequence"/>
</dbReference>
<dbReference type="EMBL" id="JAUEPS010000037">
    <property type="protein sequence ID" value="KAK0449732.1"/>
    <property type="molecule type" value="Genomic_DNA"/>
</dbReference>
<name>A0AA39MX00_ARMTA</name>
<evidence type="ECO:0000313" key="2">
    <source>
        <dbReference type="Proteomes" id="UP001175211"/>
    </source>
</evidence>
<dbReference type="AlphaFoldDB" id="A0AA39MX00"/>
<accession>A0AA39MX00</accession>
<reference evidence="1" key="1">
    <citation type="submission" date="2023-06" db="EMBL/GenBank/DDBJ databases">
        <authorList>
            <consortium name="Lawrence Berkeley National Laboratory"/>
            <person name="Ahrendt S."/>
            <person name="Sahu N."/>
            <person name="Indic B."/>
            <person name="Wong-Bajracharya J."/>
            <person name="Merenyi Z."/>
            <person name="Ke H.-M."/>
            <person name="Monk M."/>
            <person name="Kocsube S."/>
            <person name="Drula E."/>
            <person name="Lipzen A."/>
            <person name="Balint B."/>
            <person name="Henrissat B."/>
            <person name="Andreopoulos B."/>
            <person name="Martin F.M."/>
            <person name="Harder C.B."/>
            <person name="Rigling D."/>
            <person name="Ford K.L."/>
            <person name="Foster G.D."/>
            <person name="Pangilinan J."/>
            <person name="Papanicolaou A."/>
            <person name="Barry K."/>
            <person name="LaButti K."/>
            <person name="Viragh M."/>
            <person name="Koriabine M."/>
            <person name="Yan M."/>
            <person name="Riley R."/>
            <person name="Champramary S."/>
            <person name="Plett K.L."/>
            <person name="Tsai I.J."/>
            <person name="Slot J."/>
            <person name="Sipos G."/>
            <person name="Plett J."/>
            <person name="Nagy L.G."/>
            <person name="Grigoriev I.V."/>
        </authorList>
    </citation>
    <scope>NUCLEOTIDE SEQUENCE</scope>
    <source>
        <strain evidence="1">CCBAS 213</strain>
    </source>
</reference>
<dbReference type="SUPFAM" id="SSF52047">
    <property type="entry name" value="RNI-like"/>
    <property type="match status" value="1"/>
</dbReference>
<sequence length="460" mass="52257">MTDIPYDVWECVTSYVSDEYLKELYSLNPAFFHASMAERYRTVKLERYTNLKVIEHLRDSDISKLVRRLEFYYPWFPEADSRIVAGILRAQLSAMSGMLAYLNDIQEIFIVWDTMEVPMEFFASIWNAFGTNLKKLTIDASLPKSIHMLASHPTFPSLEDMELAIRGGNTIQDGALNEGCLYRCFSSTIRRLKVHSYHVDPSNIFSLLPCFTDLRVLHVTVDTLCDLTCLVNLLIRHAHTLKDVALEEMTSSTQSNQWMKHFFGEHVNEHTLPLSNLQSLSLIPSRLPLDVLEVCLHRSSDTLTSLALPNNCLTYNQLEKVVTIFSRAQLLKNLHVSVFTITPETFDLLASKLPGLARLILIYSNIIGLPGSAHLNTSSHLPLGQYKILRRELSKKSYPQWKLQDIAISQWRKGAQFGPPEWSVMTAVAKATPSVRSLAGQGNTEIPEVYHNAYFDELGT</sequence>
<dbReference type="InterPro" id="IPR032675">
    <property type="entry name" value="LRR_dom_sf"/>
</dbReference>
<organism evidence="1 2">
    <name type="scientific">Armillaria tabescens</name>
    <name type="common">Ringless honey mushroom</name>
    <name type="synonym">Agaricus tabescens</name>
    <dbReference type="NCBI Taxonomy" id="1929756"/>
    <lineage>
        <taxon>Eukaryota</taxon>
        <taxon>Fungi</taxon>
        <taxon>Dikarya</taxon>
        <taxon>Basidiomycota</taxon>
        <taxon>Agaricomycotina</taxon>
        <taxon>Agaricomycetes</taxon>
        <taxon>Agaricomycetidae</taxon>
        <taxon>Agaricales</taxon>
        <taxon>Marasmiineae</taxon>
        <taxon>Physalacriaceae</taxon>
        <taxon>Desarmillaria</taxon>
    </lineage>
</organism>
<proteinExistence type="predicted"/>
<protein>
    <submittedName>
        <fullName evidence="1">Uncharacterized protein</fullName>
    </submittedName>
</protein>